<proteinExistence type="predicted"/>
<dbReference type="EMBL" id="JACHHV010000012">
    <property type="protein sequence ID" value="MBB5887995.1"/>
    <property type="molecule type" value="Genomic_DNA"/>
</dbReference>
<name>A0A841C6B1_9LACT</name>
<dbReference type="Pfam" id="PF00132">
    <property type="entry name" value="Hexapep"/>
    <property type="match status" value="1"/>
</dbReference>
<dbReference type="PANTHER" id="PTHR23416">
    <property type="entry name" value="SIALIC ACID SYNTHASE-RELATED"/>
    <property type="match status" value="1"/>
</dbReference>
<dbReference type="GO" id="GO:0016740">
    <property type="term" value="F:transferase activity"/>
    <property type="evidence" value="ECO:0007669"/>
    <property type="project" value="UniProtKB-KW"/>
</dbReference>
<dbReference type="RefSeq" id="WP_183539639.1">
    <property type="nucleotide sequence ID" value="NZ_JACHHV010000012.1"/>
</dbReference>
<accession>A0A841C6B1</accession>
<comment type="caution">
    <text evidence="1">The sequence shown here is derived from an EMBL/GenBank/DDBJ whole genome shotgun (WGS) entry which is preliminary data.</text>
</comment>
<dbReference type="PANTHER" id="PTHR23416:SF78">
    <property type="entry name" value="LIPOPOLYSACCHARIDE BIOSYNTHESIS O-ACETYL TRANSFERASE WBBJ-RELATED"/>
    <property type="match status" value="1"/>
</dbReference>
<dbReference type="CDD" id="cd04647">
    <property type="entry name" value="LbH_MAT_like"/>
    <property type="match status" value="1"/>
</dbReference>
<organism evidence="1 2">
    <name type="scientific">Lactovum miscens</name>
    <dbReference type="NCBI Taxonomy" id="190387"/>
    <lineage>
        <taxon>Bacteria</taxon>
        <taxon>Bacillati</taxon>
        <taxon>Bacillota</taxon>
        <taxon>Bacilli</taxon>
        <taxon>Lactobacillales</taxon>
        <taxon>Streptococcaceae</taxon>
        <taxon>Lactovum</taxon>
    </lineage>
</organism>
<reference evidence="1 2" key="1">
    <citation type="submission" date="2020-08" db="EMBL/GenBank/DDBJ databases">
        <title>Genomic Encyclopedia of Type Strains, Phase IV (KMG-IV): sequencing the most valuable type-strain genomes for metagenomic binning, comparative biology and taxonomic classification.</title>
        <authorList>
            <person name="Goeker M."/>
        </authorList>
    </citation>
    <scope>NUCLEOTIDE SEQUENCE [LARGE SCALE GENOMIC DNA]</scope>
    <source>
        <strain evidence="1 2">DSM 14925</strain>
    </source>
</reference>
<protein>
    <submittedName>
        <fullName evidence="1">Acetyltransferase-like isoleucine patch superfamily enzyme</fullName>
    </submittedName>
</protein>
<dbReference type="Proteomes" id="UP000562464">
    <property type="component" value="Unassembled WGS sequence"/>
</dbReference>
<gene>
    <name evidence="1" type="ORF">HNQ37_000885</name>
</gene>
<dbReference type="AlphaFoldDB" id="A0A841C6B1"/>
<dbReference type="Gene3D" id="2.160.10.10">
    <property type="entry name" value="Hexapeptide repeat proteins"/>
    <property type="match status" value="1"/>
</dbReference>
<evidence type="ECO:0000313" key="2">
    <source>
        <dbReference type="Proteomes" id="UP000562464"/>
    </source>
</evidence>
<keyword evidence="2" id="KW-1185">Reference proteome</keyword>
<dbReference type="SUPFAM" id="SSF51161">
    <property type="entry name" value="Trimeric LpxA-like enzymes"/>
    <property type="match status" value="1"/>
</dbReference>
<sequence>MQRIKELIKMTGNPTIFFFSIIKSFYWNFRIFGLKRALSTPILFHYRTKIKVPKGSIKVFYGKRVYYGFDGSAWISRVPQTSLVITSGILEFKGKALIGQSPNIRIDSGGKVIFGDGIFINKNFRLKIVSEFYLGNNALIASNISIRDDDGHEINGKQEVMPIKIDEHCWIGDDVLILKGTKLGKGCVVGARSVVTQSISRSFLPTYDVIGGNPAKIIKEIACWKAW</sequence>
<dbReference type="InterPro" id="IPR011004">
    <property type="entry name" value="Trimer_LpxA-like_sf"/>
</dbReference>
<evidence type="ECO:0000313" key="1">
    <source>
        <dbReference type="EMBL" id="MBB5887995.1"/>
    </source>
</evidence>
<dbReference type="InterPro" id="IPR001451">
    <property type="entry name" value="Hexapep"/>
</dbReference>
<keyword evidence="1" id="KW-0808">Transferase</keyword>
<dbReference type="InterPro" id="IPR051159">
    <property type="entry name" value="Hexapeptide_acetyltransf"/>
</dbReference>